<sequence length="353" mass="38837">MIFFEKYPSAIYIQKNSLSFYINGEEKHLEFPEDTVSEEDIINPAKYSKLIADFITAENIKSQRVLLVLSEEIIFKKLIPATDLKLLDEKLADFTEMIPLESGKLIKKTVKLNANIYLFAVNKQLFEIVLETLEGLGFKVLAVVPLSLYSADNSLNEDIVRKIYKDRGFLKSANFLNDSSVLSNGGKSKQALAIILFLLAIVIILSFFLINIYLKQSRTAFKKDLKTTEATLEASPTSISTESAAPETSTESATLAKDRLRVSILNGTGIAGQAVKIKNLLIPLGLSKIEVDNAGGASTTDTIVIFSPIVAPDLQNEIAALLQEEFDNVSIQNDLDSLDVDILITTGKPKATP</sequence>
<dbReference type="Gene3D" id="3.30.70.2390">
    <property type="match status" value="1"/>
</dbReference>
<keyword evidence="1" id="KW-0812">Transmembrane</keyword>
<reference evidence="3 4" key="1">
    <citation type="journal article" date="2016" name="Nat. Commun.">
        <title>Thousands of microbial genomes shed light on interconnected biogeochemical processes in an aquifer system.</title>
        <authorList>
            <person name="Anantharaman K."/>
            <person name="Brown C.T."/>
            <person name="Hug L.A."/>
            <person name="Sharon I."/>
            <person name="Castelle C.J."/>
            <person name="Probst A.J."/>
            <person name="Thomas B.C."/>
            <person name="Singh A."/>
            <person name="Wilkins M.J."/>
            <person name="Karaoz U."/>
            <person name="Brodie E.L."/>
            <person name="Williams K.H."/>
            <person name="Hubbard S.S."/>
            <person name="Banfield J.F."/>
        </authorList>
    </citation>
    <scope>NUCLEOTIDE SEQUENCE [LARGE SCALE GENOMIC DNA]</scope>
</reference>
<evidence type="ECO:0000313" key="4">
    <source>
        <dbReference type="Proteomes" id="UP000177555"/>
    </source>
</evidence>
<proteinExistence type="predicted"/>
<organism evidence="3 4">
    <name type="scientific">Candidatus Daviesbacteria bacterium RIFCSPHIGHO2_01_FULL_40_11</name>
    <dbReference type="NCBI Taxonomy" id="1797762"/>
    <lineage>
        <taxon>Bacteria</taxon>
        <taxon>Candidatus Daviesiibacteriota</taxon>
    </lineage>
</organism>
<name>A0A1F5JKW1_9BACT</name>
<protein>
    <recommendedName>
        <fullName evidence="2">LytR/CpsA/Psr regulator C-terminal domain-containing protein</fullName>
    </recommendedName>
</protein>
<dbReference type="Proteomes" id="UP000177555">
    <property type="component" value="Unassembled WGS sequence"/>
</dbReference>
<accession>A0A1F5JKW1</accession>
<dbReference type="InterPro" id="IPR027381">
    <property type="entry name" value="LytR/CpsA/Psr_C"/>
</dbReference>
<comment type="caution">
    <text evidence="3">The sequence shown here is derived from an EMBL/GenBank/DDBJ whole genome shotgun (WGS) entry which is preliminary data.</text>
</comment>
<keyword evidence="1" id="KW-0472">Membrane</keyword>
<dbReference type="Pfam" id="PF13399">
    <property type="entry name" value="LytR_C"/>
    <property type="match status" value="1"/>
</dbReference>
<evidence type="ECO:0000256" key="1">
    <source>
        <dbReference type="SAM" id="Phobius"/>
    </source>
</evidence>
<gene>
    <name evidence="3" type="ORF">A2867_05380</name>
</gene>
<keyword evidence="1" id="KW-1133">Transmembrane helix</keyword>
<dbReference type="AlphaFoldDB" id="A0A1F5JKW1"/>
<evidence type="ECO:0000313" key="3">
    <source>
        <dbReference type="EMBL" id="OGE29283.1"/>
    </source>
</evidence>
<feature type="domain" description="LytR/CpsA/Psr regulator C-terminal" evidence="2">
    <location>
        <begin position="260"/>
        <end position="345"/>
    </location>
</feature>
<dbReference type="EMBL" id="MFCP01000008">
    <property type="protein sequence ID" value="OGE29283.1"/>
    <property type="molecule type" value="Genomic_DNA"/>
</dbReference>
<evidence type="ECO:0000259" key="2">
    <source>
        <dbReference type="Pfam" id="PF13399"/>
    </source>
</evidence>
<feature type="transmembrane region" description="Helical" evidence="1">
    <location>
        <begin position="191"/>
        <end position="214"/>
    </location>
</feature>